<proteinExistence type="predicted"/>
<dbReference type="Proteomes" id="UP000003704">
    <property type="component" value="Unassembled WGS sequence"/>
</dbReference>
<dbReference type="EMBL" id="AKGD01000003">
    <property type="protein sequence ID" value="EIT68650.1"/>
    <property type="molecule type" value="Genomic_DNA"/>
</dbReference>
<dbReference type="AlphaFoldDB" id="I8T405"/>
<comment type="caution">
    <text evidence="3">The sequence shown here is derived from an EMBL/GenBank/DDBJ whole genome shotgun (WGS) entry which is preliminary data.</text>
</comment>
<keyword evidence="4" id="KW-1185">Reference proteome</keyword>
<organism evidence="3 4">
    <name type="scientific">Hydrocarboniphaga effusa AP103</name>
    <dbReference type="NCBI Taxonomy" id="1172194"/>
    <lineage>
        <taxon>Bacteria</taxon>
        <taxon>Pseudomonadati</taxon>
        <taxon>Pseudomonadota</taxon>
        <taxon>Gammaproteobacteria</taxon>
        <taxon>Nevskiales</taxon>
        <taxon>Nevskiaceae</taxon>
        <taxon>Hydrocarboniphaga</taxon>
    </lineage>
</organism>
<name>I8T405_9GAMM</name>
<gene>
    <name evidence="3" type="ORF">WQQ_38450</name>
</gene>
<evidence type="ECO:0000256" key="1">
    <source>
        <dbReference type="SAM" id="MobiDB-lite"/>
    </source>
</evidence>
<accession>I8T405</accession>
<reference evidence="3 4" key="1">
    <citation type="journal article" date="2012" name="J. Bacteriol.">
        <title>Genome Sequence of n-Alkane-Degrading Hydrocarboniphaga effusa Strain AP103T (ATCC BAA-332T).</title>
        <authorList>
            <person name="Chang H.K."/>
            <person name="Zylstra G.J."/>
            <person name="Chae J.C."/>
        </authorList>
    </citation>
    <scope>NUCLEOTIDE SEQUENCE [LARGE SCALE GENOMIC DNA]</scope>
    <source>
        <strain evidence="3 4">AP103</strain>
    </source>
</reference>
<dbReference type="STRING" id="1172194.WQQ_38450"/>
<feature type="region of interest" description="Disordered" evidence="1">
    <location>
        <begin position="29"/>
        <end position="75"/>
    </location>
</feature>
<feature type="chain" id="PRO_5003713968" description="Phosphodiesterase" evidence="2">
    <location>
        <begin position="19"/>
        <end position="114"/>
    </location>
</feature>
<sequence>MIKPAALLSMLAVMSAQAEELVMPAGSQPTPIATAAPASGGLPDKGESMQAVSRQFGEPRQRHAAVGGDSPRHPPITRWDYDGFSVFFENQHVIHAVRPDAPAPLARRDGLSGG</sequence>
<evidence type="ECO:0000313" key="4">
    <source>
        <dbReference type="Proteomes" id="UP000003704"/>
    </source>
</evidence>
<evidence type="ECO:0000256" key="2">
    <source>
        <dbReference type="SAM" id="SignalP"/>
    </source>
</evidence>
<protein>
    <recommendedName>
        <fullName evidence="5">Phosphodiesterase</fullName>
    </recommendedName>
</protein>
<keyword evidence="2" id="KW-0732">Signal</keyword>
<feature type="signal peptide" evidence="2">
    <location>
        <begin position="1"/>
        <end position="18"/>
    </location>
</feature>
<dbReference type="OrthoDB" id="7063662at2"/>
<dbReference type="RefSeq" id="WP_007186780.1">
    <property type="nucleotide sequence ID" value="NZ_AKGD01000003.1"/>
</dbReference>
<evidence type="ECO:0000313" key="3">
    <source>
        <dbReference type="EMBL" id="EIT68650.1"/>
    </source>
</evidence>
<evidence type="ECO:0008006" key="5">
    <source>
        <dbReference type="Google" id="ProtNLM"/>
    </source>
</evidence>